<dbReference type="EMBL" id="KQ424015">
    <property type="protein sequence ID" value="KOF71730.1"/>
    <property type="molecule type" value="Genomic_DNA"/>
</dbReference>
<sequence>MFDLEVLQDHIPTARPLFSPTRYFRHKTLPVPSISMRFRYVFTLVRFHAILCL</sequence>
<reference evidence="1" key="1">
    <citation type="submission" date="2015-07" db="EMBL/GenBank/DDBJ databases">
        <title>MeaNS - Measles Nucleotide Surveillance Program.</title>
        <authorList>
            <person name="Tran T."/>
            <person name="Druce J."/>
        </authorList>
    </citation>
    <scope>NUCLEOTIDE SEQUENCE</scope>
    <source>
        <strain evidence="1">UCB-OBI-ISO-001</strain>
        <tissue evidence="1">Gonad</tissue>
    </source>
</reference>
<proteinExistence type="predicted"/>
<accession>A0A0L8G578</accession>
<evidence type="ECO:0000313" key="1">
    <source>
        <dbReference type="EMBL" id="KOF71730.1"/>
    </source>
</evidence>
<gene>
    <name evidence="1" type="ORF">OCBIM_22000602mg</name>
</gene>
<organism evidence="1">
    <name type="scientific">Octopus bimaculoides</name>
    <name type="common">California two-spotted octopus</name>
    <dbReference type="NCBI Taxonomy" id="37653"/>
    <lineage>
        <taxon>Eukaryota</taxon>
        <taxon>Metazoa</taxon>
        <taxon>Spiralia</taxon>
        <taxon>Lophotrochozoa</taxon>
        <taxon>Mollusca</taxon>
        <taxon>Cephalopoda</taxon>
        <taxon>Coleoidea</taxon>
        <taxon>Octopodiformes</taxon>
        <taxon>Octopoda</taxon>
        <taxon>Incirrata</taxon>
        <taxon>Octopodidae</taxon>
        <taxon>Octopus</taxon>
    </lineage>
</organism>
<name>A0A0L8G578_OCTBM</name>
<protein>
    <submittedName>
        <fullName evidence="1">Uncharacterized protein</fullName>
    </submittedName>
</protein>
<dbReference type="AlphaFoldDB" id="A0A0L8G578"/>